<name>A0ABQ7SN60_PHRPL</name>
<evidence type="ECO:0000256" key="4">
    <source>
        <dbReference type="SAM" id="SignalP"/>
    </source>
</evidence>
<dbReference type="InterPro" id="IPR001461">
    <property type="entry name" value="Aspartic_peptidase_A1"/>
</dbReference>
<evidence type="ECO:0000313" key="6">
    <source>
        <dbReference type="EMBL" id="KAH0618725.1"/>
    </source>
</evidence>
<comment type="similarity">
    <text evidence="1 3">Belongs to the peptidase A1 family.</text>
</comment>
<accession>A0ABQ7SN60</accession>
<dbReference type="InterPro" id="IPR033121">
    <property type="entry name" value="PEPTIDASE_A1"/>
</dbReference>
<keyword evidence="7" id="KW-1185">Reference proteome</keyword>
<evidence type="ECO:0000256" key="2">
    <source>
        <dbReference type="ARBA" id="ARBA00023157"/>
    </source>
</evidence>
<evidence type="ECO:0000313" key="7">
    <source>
        <dbReference type="Proteomes" id="UP000826234"/>
    </source>
</evidence>
<keyword evidence="3" id="KW-0378">Hydrolase</keyword>
<keyword evidence="3" id="KW-0645">Protease</keyword>
<evidence type="ECO:0000256" key="1">
    <source>
        <dbReference type="ARBA" id="ARBA00007447"/>
    </source>
</evidence>
<feature type="domain" description="Peptidase A1" evidence="5">
    <location>
        <begin position="73"/>
        <end position="392"/>
    </location>
</feature>
<dbReference type="Pfam" id="PF07966">
    <property type="entry name" value="A1_Propeptide"/>
    <property type="match status" value="1"/>
</dbReference>
<sequence>MKYLAILFTVVALSESLNRIPLYRGNKPRNILKEKNLLKPLLQKHHYDIGTKYQHSTVQMADEPLMNFLDTEYYGTIYIGTPPQKFEVVFDTGSSNLWVPSIYCSDTACQNHPTFNPSQSSTFQSAHQTMSIQYGTGSMEGILGYDTVLVAGLTDTNQEFALSTREPGVIFNYAKFDGILGLGYPTIAVNDVTPVFDNLMNEGLVQEDLFSVYLSRESTGSMITFGGIDQSYFTGSINWIPVTEQGYWQIALDSILVNGQAIACSGGCQAIVDTGTSLLAGPPYDISNIQNAIGATPGQYNQYEINCNNLSNMPDVIFVINGIEFPLTPAAYTLTVHNKCEIVFVTSIKRESEGMCDSGFQNTSGDLWILGDVFIREYYSIFDRANNQVGLAKAI</sequence>
<keyword evidence="3" id="KW-0064">Aspartyl protease</keyword>
<dbReference type="PANTHER" id="PTHR47966:SF13">
    <property type="entry name" value="CHYMOSIN"/>
    <property type="match status" value="1"/>
</dbReference>
<dbReference type="PRINTS" id="PR00792">
    <property type="entry name" value="PEPSIN"/>
</dbReference>
<organism evidence="6 7">
    <name type="scientific">Phrynosoma platyrhinos</name>
    <name type="common">Desert horned lizard</name>
    <dbReference type="NCBI Taxonomy" id="52577"/>
    <lineage>
        <taxon>Eukaryota</taxon>
        <taxon>Metazoa</taxon>
        <taxon>Chordata</taxon>
        <taxon>Craniata</taxon>
        <taxon>Vertebrata</taxon>
        <taxon>Euteleostomi</taxon>
        <taxon>Lepidosauria</taxon>
        <taxon>Squamata</taxon>
        <taxon>Bifurcata</taxon>
        <taxon>Unidentata</taxon>
        <taxon>Episquamata</taxon>
        <taxon>Toxicofera</taxon>
        <taxon>Iguania</taxon>
        <taxon>Phrynosomatidae</taxon>
        <taxon>Phrynosomatinae</taxon>
        <taxon>Phrynosoma</taxon>
    </lineage>
</organism>
<feature type="chain" id="PRO_5045867921" description="Peptidase A1 domain-containing protein" evidence="4">
    <location>
        <begin position="17"/>
        <end position="395"/>
    </location>
</feature>
<dbReference type="InterPro" id="IPR021109">
    <property type="entry name" value="Peptidase_aspartic_dom_sf"/>
</dbReference>
<keyword evidence="4" id="KW-0732">Signal</keyword>
<dbReference type="Gene3D" id="6.10.140.60">
    <property type="match status" value="1"/>
</dbReference>
<dbReference type="PANTHER" id="PTHR47966">
    <property type="entry name" value="BETA-SITE APP-CLEAVING ENZYME, ISOFORM A-RELATED"/>
    <property type="match status" value="1"/>
</dbReference>
<keyword evidence="2" id="KW-1015">Disulfide bond</keyword>
<gene>
    <name evidence="6" type="ORF">JD844_018168</name>
</gene>
<dbReference type="SUPFAM" id="SSF50630">
    <property type="entry name" value="Acid proteases"/>
    <property type="match status" value="1"/>
</dbReference>
<dbReference type="Pfam" id="PF00026">
    <property type="entry name" value="Asp"/>
    <property type="match status" value="1"/>
</dbReference>
<proteinExistence type="inferred from homology"/>
<dbReference type="Proteomes" id="UP000826234">
    <property type="component" value="Unassembled WGS sequence"/>
</dbReference>
<dbReference type="EMBL" id="JAIPUX010005289">
    <property type="protein sequence ID" value="KAH0618725.1"/>
    <property type="molecule type" value="Genomic_DNA"/>
</dbReference>
<protein>
    <recommendedName>
        <fullName evidence="5">Peptidase A1 domain-containing protein</fullName>
    </recommendedName>
</protein>
<evidence type="ECO:0000259" key="5">
    <source>
        <dbReference type="PROSITE" id="PS51767"/>
    </source>
</evidence>
<dbReference type="PROSITE" id="PS51767">
    <property type="entry name" value="PEPTIDASE_A1"/>
    <property type="match status" value="1"/>
</dbReference>
<reference evidence="6 7" key="1">
    <citation type="journal article" date="2022" name="Gigascience">
        <title>A chromosome-level genome assembly and annotation of the desert horned lizard, Phrynosoma platyrhinos, provides insight into chromosomal rearrangements among reptiles.</title>
        <authorList>
            <person name="Koochekian N."/>
            <person name="Ascanio A."/>
            <person name="Farleigh K."/>
            <person name="Card D.C."/>
            <person name="Schield D.R."/>
            <person name="Castoe T.A."/>
            <person name="Jezkova T."/>
        </authorList>
    </citation>
    <scope>NUCLEOTIDE SEQUENCE [LARGE SCALE GENOMIC DNA]</scope>
    <source>
        <strain evidence="6">NK-2021</strain>
    </source>
</reference>
<dbReference type="Gene3D" id="2.40.70.10">
    <property type="entry name" value="Acid Proteases"/>
    <property type="match status" value="2"/>
</dbReference>
<evidence type="ECO:0000256" key="3">
    <source>
        <dbReference type="RuleBase" id="RU000454"/>
    </source>
</evidence>
<feature type="signal peptide" evidence="4">
    <location>
        <begin position="1"/>
        <end position="16"/>
    </location>
</feature>
<dbReference type="InterPro" id="IPR001969">
    <property type="entry name" value="Aspartic_peptidase_AS"/>
</dbReference>
<dbReference type="PROSITE" id="PS00141">
    <property type="entry name" value="ASP_PROTEASE"/>
    <property type="match status" value="2"/>
</dbReference>
<dbReference type="InterPro" id="IPR012848">
    <property type="entry name" value="Aspartic_peptidase_N"/>
</dbReference>
<comment type="caution">
    <text evidence="6">The sequence shown here is derived from an EMBL/GenBank/DDBJ whole genome shotgun (WGS) entry which is preliminary data.</text>
</comment>